<dbReference type="Pfam" id="PF00486">
    <property type="entry name" value="Trans_reg_C"/>
    <property type="match status" value="1"/>
</dbReference>
<dbReference type="RefSeq" id="WP_350936510.1">
    <property type="nucleotide sequence ID" value="NZ_CP157762.1"/>
</dbReference>
<evidence type="ECO:0000313" key="8">
    <source>
        <dbReference type="EMBL" id="XCH76275.1"/>
    </source>
</evidence>
<dbReference type="GO" id="GO:0000160">
    <property type="term" value="P:phosphorelay signal transduction system"/>
    <property type="evidence" value="ECO:0007669"/>
    <property type="project" value="InterPro"/>
</dbReference>
<dbReference type="InterPro" id="IPR002182">
    <property type="entry name" value="NB-ARC"/>
</dbReference>
<gene>
    <name evidence="8" type="ORF">ABUL08_09345</name>
    <name evidence="7" type="ORF">VK199_09300</name>
</gene>
<name>A0AAU7MD92_9ACTN</name>
<comment type="similarity">
    <text evidence="1">Belongs to the AfsR/DnrI/RedD regulatory family.</text>
</comment>
<dbReference type="SUPFAM" id="SSF48452">
    <property type="entry name" value="TPR-like"/>
    <property type="match status" value="3"/>
</dbReference>
<dbReference type="Pfam" id="PF00931">
    <property type="entry name" value="NB-ARC"/>
    <property type="match status" value="1"/>
</dbReference>
<dbReference type="Pfam" id="PF13374">
    <property type="entry name" value="TPR_10"/>
    <property type="match status" value="1"/>
</dbReference>
<keyword evidence="4" id="KW-0804">Transcription</keyword>
<evidence type="ECO:0000256" key="2">
    <source>
        <dbReference type="ARBA" id="ARBA00023015"/>
    </source>
</evidence>
<dbReference type="Gene3D" id="1.25.40.10">
    <property type="entry name" value="Tetratricopeptide repeat domain"/>
    <property type="match status" value="2"/>
</dbReference>
<dbReference type="InterPro" id="IPR019734">
    <property type="entry name" value="TPR_rpt"/>
</dbReference>
<dbReference type="EMBL" id="CP159342">
    <property type="protein sequence ID" value="XCH76275.1"/>
    <property type="molecule type" value="Genomic_DNA"/>
</dbReference>
<dbReference type="PRINTS" id="PR00364">
    <property type="entry name" value="DISEASERSIST"/>
</dbReference>
<accession>A0AAU7MD92</accession>
<dbReference type="InterPro" id="IPR001867">
    <property type="entry name" value="OmpR/PhoB-type_DNA-bd"/>
</dbReference>
<dbReference type="Gene3D" id="3.40.50.300">
    <property type="entry name" value="P-loop containing nucleotide triphosphate hydrolases"/>
    <property type="match status" value="1"/>
</dbReference>
<reference evidence="8" key="2">
    <citation type="submission" date="2024-06" db="EMBL/GenBank/DDBJ databases">
        <title>Micromonospora mangrovi CCTCC AA 2012012 genome sequences.</title>
        <authorList>
            <person name="Gao J."/>
        </authorList>
    </citation>
    <scope>NUCLEOTIDE SEQUENCE</scope>
    <source>
        <strain evidence="8">CCTCC AA 2012012</strain>
    </source>
</reference>
<dbReference type="Pfam" id="PF03704">
    <property type="entry name" value="BTAD"/>
    <property type="match status" value="1"/>
</dbReference>
<dbReference type="InterPro" id="IPR027417">
    <property type="entry name" value="P-loop_NTPase"/>
</dbReference>
<dbReference type="PANTHER" id="PTHR35807">
    <property type="entry name" value="TRANSCRIPTIONAL REGULATOR REDD-RELATED"/>
    <property type="match status" value="1"/>
</dbReference>
<evidence type="ECO:0000313" key="7">
    <source>
        <dbReference type="EMBL" id="XBP95572.1"/>
    </source>
</evidence>
<dbReference type="SUPFAM" id="SSF46894">
    <property type="entry name" value="C-terminal effector domain of the bipartite response regulators"/>
    <property type="match status" value="1"/>
</dbReference>
<sequence>MEIGPDDAPVRIPPGRQQVILAALLLDVNRVVSVNSLIDAVWADRPPVTARSQVQICVSALRATLATIGLTDVIVTQAPGYLMRVPEDSVDICVFRDLVAHAVEARRSGHLTEAAELLRRALALWRGPAFGGDVSETLSARAVPLGEERLSALEECIDIELQLGRHHRLAAELGGLVAAHPLRERLRGQLMVALYRSGRSAEALEAYRAGRRFTVDELGIEPGEQLRRLETAVLAEDPSLRLTPAEAGPPRTVPHQLPADIADFTGRDAQVAQIISALAEPGDRAVPVVVMAGKAGVGKTALAVHAAHRLARDRFPDGQLYCSLAGMQQTPADPAEVLARFLRALGLPGPSIPDDAGERADLYRTLLADKRVLVVLDDAATGNQIAPLLPGSDTCAVLVTSRVRLTDISGAQLVDVDVLGADPALTLLTRVVGAERVAREPTAALALVQVVGGLPLALRIVSARLAARTHWSLASMVGRLADERHRLDELAYGEMMVRASLTLTYDGLEQQTARLFRLLALASRDSVPPWVAAALLDDDLRRANAELDLLVDTQMLDVRAVGLEAEGRYAFHDIIRLYAHDRLAADEEPASVAAARTRLLGGWLALAEQAHARLYGGDYTVLRGTAPRWCPPGGFPPATLDDPLRWLDDERLNLCAAVDAAAAAGMDELSWELAVSLVTLFEANRYTEDWERTHEIALTAVRAAGNRRGEAALLCSLGSLHLSRARLGAARAVLTPALATFTDLGDTHGLAMVWRNLASVDYHEGAQDQAAAGYARAIAAFRDVGDSIGQAHALNQLARIDLDVGEYGRAIDNLNAALAICQDVGGTRVEAQVLHRLGTAMRLQGRDTEAELVTETVLEMVRGNRDVYGEVYALHALGVIKARLGRQDEAEQLLRAAMTSGRKILHQVGVARAGLDLALLVSEKEPDHAVELATGALRTFVDRGLPAWEVKAREALRSLSVQPPATRSDPEGRA</sequence>
<dbReference type="SUPFAM" id="SSF52540">
    <property type="entry name" value="P-loop containing nucleoside triphosphate hydrolases"/>
    <property type="match status" value="1"/>
</dbReference>
<dbReference type="InterPro" id="IPR005158">
    <property type="entry name" value="BTAD"/>
</dbReference>
<dbReference type="Gene3D" id="1.10.10.10">
    <property type="entry name" value="Winged helix-like DNA-binding domain superfamily/Winged helix DNA-binding domain"/>
    <property type="match status" value="1"/>
</dbReference>
<keyword evidence="3 5" id="KW-0238">DNA-binding</keyword>
<reference evidence="7" key="1">
    <citation type="submission" date="2024-01" db="EMBL/GenBank/DDBJ databases">
        <title>The genome sequence of Micromonospora mangrovi CCTCC AA 2012012.</title>
        <authorList>
            <person name="Gao J."/>
        </authorList>
    </citation>
    <scope>NUCLEOTIDE SEQUENCE</scope>
    <source>
        <strain evidence="7">CCTCC AA 2012012</strain>
    </source>
</reference>
<dbReference type="InterPro" id="IPR011990">
    <property type="entry name" value="TPR-like_helical_dom_sf"/>
</dbReference>
<organism evidence="7">
    <name type="scientific">Micromonospora sp. CCTCC AA 2012012</name>
    <dbReference type="NCBI Taxonomy" id="3111921"/>
    <lineage>
        <taxon>Bacteria</taxon>
        <taxon>Bacillati</taxon>
        <taxon>Actinomycetota</taxon>
        <taxon>Actinomycetes</taxon>
        <taxon>Micromonosporales</taxon>
        <taxon>Micromonosporaceae</taxon>
        <taxon>Micromonospora</taxon>
    </lineage>
</organism>
<dbReference type="PANTHER" id="PTHR35807:SF1">
    <property type="entry name" value="TRANSCRIPTIONAL REGULATOR REDD"/>
    <property type="match status" value="1"/>
</dbReference>
<dbReference type="GO" id="GO:0043531">
    <property type="term" value="F:ADP binding"/>
    <property type="evidence" value="ECO:0007669"/>
    <property type="project" value="InterPro"/>
</dbReference>
<dbReference type="PROSITE" id="PS51755">
    <property type="entry name" value="OMPR_PHOB"/>
    <property type="match status" value="1"/>
</dbReference>
<dbReference type="SMART" id="SM00862">
    <property type="entry name" value="Trans_reg_C"/>
    <property type="match status" value="1"/>
</dbReference>
<evidence type="ECO:0000256" key="5">
    <source>
        <dbReference type="PROSITE-ProRule" id="PRU01091"/>
    </source>
</evidence>
<feature type="domain" description="OmpR/PhoB-type" evidence="6">
    <location>
        <begin position="1"/>
        <end position="85"/>
    </location>
</feature>
<dbReference type="Pfam" id="PF13424">
    <property type="entry name" value="TPR_12"/>
    <property type="match status" value="1"/>
</dbReference>
<keyword evidence="2" id="KW-0805">Transcription regulation</keyword>
<evidence type="ECO:0000256" key="3">
    <source>
        <dbReference type="ARBA" id="ARBA00023125"/>
    </source>
</evidence>
<dbReference type="InterPro" id="IPR036388">
    <property type="entry name" value="WH-like_DNA-bd_sf"/>
</dbReference>
<feature type="DNA-binding region" description="OmpR/PhoB-type" evidence="5">
    <location>
        <begin position="1"/>
        <end position="85"/>
    </location>
</feature>
<proteinExistence type="inferred from homology"/>
<evidence type="ECO:0000256" key="4">
    <source>
        <dbReference type="ARBA" id="ARBA00023163"/>
    </source>
</evidence>
<evidence type="ECO:0000259" key="6">
    <source>
        <dbReference type="PROSITE" id="PS51755"/>
    </source>
</evidence>
<dbReference type="EMBL" id="CP157762">
    <property type="protein sequence ID" value="XBP95572.1"/>
    <property type="molecule type" value="Genomic_DNA"/>
</dbReference>
<evidence type="ECO:0000256" key="1">
    <source>
        <dbReference type="ARBA" id="ARBA00005820"/>
    </source>
</evidence>
<dbReference type="CDD" id="cd15831">
    <property type="entry name" value="BTAD"/>
    <property type="match status" value="1"/>
</dbReference>
<dbReference type="GO" id="GO:0003677">
    <property type="term" value="F:DNA binding"/>
    <property type="evidence" value="ECO:0007669"/>
    <property type="project" value="UniProtKB-UniRule"/>
</dbReference>
<dbReference type="GO" id="GO:0006355">
    <property type="term" value="P:regulation of DNA-templated transcription"/>
    <property type="evidence" value="ECO:0007669"/>
    <property type="project" value="InterPro"/>
</dbReference>
<dbReference type="InterPro" id="IPR016032">
    <property type="entry name" value="Sig_transdc_resp-reg_C-effctor"/>
</dbReference>
<dbReference type="SMART" id="SM01043">
    <property type="entry name" value="BTAD"/>
    <property type="match status" value="1"/>
</dbReference>
<dbReference type="InterPro" id="IPR051677">
    <property type="entry name" value="AfsR-DnrI-RedD_regulator"/>
</dbReference>
<protein>
    <submittedName>
        <fullName evidence="7">BTAD domain-containing putative transcriptional regulator</fullName>
    </submittedName>
</protein>
<dbReference type="SMART" id="SM00028">
    <property type="entry name" value="TPR"/>
    <property type="match status" value="4"/>
</dbReference>
<dbReference type="AlphaFoldDB" id="A0AAU7MD92"/>